<dbReference type="GO" id="GO:0008270">
    <property type="term" value="F:zinc ion binding"/>
    <property type="evidence" value="ECO:0007669"/>
    <property type="project" value="UniProtKB-UniRule"/>
</dbReference>
<gene>
    <name evidence="6" type="primary">pyrC</name>
    <name evidence="8" type="ORF">HNQ37_000392</name>
</gene>
<evidence type="ECO:0000256" key="2">
    <source>
        <dbReference type="ARBA" id="ARBA00010286"/>
    </source>
</evidence>
<evidence type="ECO:0000256" key="1">
    <source>
        <dbReference type="ARBA" id="ARBA00002368"/>
    </source>
</evidence>
<name>A0A841C7I9_9LACT</name>
<evidence type="ECO:0000313" key="8">
    <source>
        <dbReference type="EMBL" id="MBB5887521.1"/>
    </source>
</evidence>
<comment type="pathway">
    <text evidence="6">Pyrimidine metabolism; UMP biosynthesis via de novo pathway; (S)-dihydroorotate from bicarbonate: step 3/3.</text>
</comment>
<sequence length="428" mass="46949">MKFIIKNARIIDKENKLIQVDFLLESGKIKAIGSDLSEIYGSVEKIYDAKNALVIPGLVDLHVHLREPGFEYKETIETGSLAAAHGGYTTICAMPNLNPVPSKPDRVKAIYEKIKEHAKVKVLQYATITDELRTGDLVDFEGLIKAGAFAFSNDGAAIQSASTMYQAMLEAARLGKAIVAHVEEESLMNGGVMRLGKRSHELGIPGMPSIVESSQLARDLVLAQATGVHYHVCHVSTKESLRLIRDAKKAGVHVTAEVCPHHLILSDEDIIEDNAIWKMNPPLPSKSDRAALVEGLLDGTIDLISTDHAPHSKAEKEGSFVEGSFGIVGSETAFSLIYTEFVKKGIFTLEQVVRWMSLNPASLFNLKVGNLQIGSPADLAVFDIDNDYEIDARDFESKGTNSPFIGWKVKGKTLMTFVEGKLVWYEKE</sequence>
<feature type="binding site" evidence="6">
    <location>
        <position position="64"/>
    </location>
    <ligand>
        <name>Zn(2+)</name>
        <dbReference type="ChEBI" id="CHEBI:29105"/>
        <label>1</label>
    </ligand>
</feature>
<dbReference type="RefSeq" id="WP_183538782.1">
    <property type="nucleotide sequence ID" value="NZ_JACHHV010000004.1"/>
</dbReference>
<feature type="binding site" evidence="6">
    <location>
        <position position="96"/>
    </location>
    <ligand>
        <name>substrate</name>
    </ligand>
</feature>
<dbReference type="Gene3D" id="2.30.40.10">
    <property type="entry name" value="Urease, subunit C, domain 1"/>
    <property type="match status" value="2"/>
</dbReference>
<evidence type="ECO:0000256" key="3">
    <source>
        <dbReference type="ARBA" id="ARBA00022723"/>
    </source>
</evidence>
<evidence type="ECO:0000313" key="9">
    <source>
        <dbReference type="Proteomes" id="UP000562464"/>
    </source>
</evidence>
<feature type="binding site" evidence="6">
    <location>
        <position position="154"/>
    </location>
    <ligand>
        <name>Zn(2+)</name>
        <dbReference type="ChEBI" id="CHEBI:29105"/>
        <label>2</label>
    </ligand>
</feature>
<dbReference type="InterPro" id="IPR032466">
    <property type="entry name" value="Metal_Hydrolase"/>
</dbReference>
<dbReference type="GO" id="GO:0005737">
    <property type="term" value="C:cytoplasm"/>
    <property type="evidence" value="ECO:0007669"/>
    <property type="project" value="TreeGrafter"/>
</dbReference>
<dbReference type="PANTHER" id="PTHR43668:SF2">
    <property type="entry name" value="ALLANTOINASE"/>
    <property type="match status" value="1"/>
</dbReference>
<dbReference type="PROSITE" id="PS00483">
    <property type="entry name" value="DIHYDROOROTASE_2"/>
    <property type="match status" value="1"/>
</dbReference>
<comment type="caution">
    <text evidence="8">The sequence shown here is derived from an EMBL/GenBank/DDBJ whole genome shotgun (WGS) entry which is preliminary data.</text>
</comment>
<dbReference type="InterPro" id="IPR002195">
    <property type="entry name" value="Dihydroorotase_CS"/>
</dbReference>
<feature type="binding site" evidence="6">
    <location>
        <position position="181"/>
    </location>
    <ligand>
        <name>Zn(2+)</name>
        <dbReference type="ChEBI" id="CHEBI:29105"/>
        <label>2</label>
    </ligand>
</feature>
<dbReference type="CDD" id="cd01317">
    <property type="entry name" value="DHOase_IIa"/>
    <property type="match status" value="1"/>
</dbReference>
<dbReference type="HAMAP" id="MF_00220_B">
    <property type="entry name" value="PyrC_classI_B"/>
    <property type="match status" value="1"/>
</dbReference>
<comment type="function">
    <text evidence="1 6">Catalyzes the reversible cyclization of carbamoyl aspartate to dihydroorotate.</text>
</comment>
<comment type="cofactor">
    <cofactor evidence="6">
        <name>Zn(2+)</name>
        <dbReference type="ChEBI" id="CHEBI:29105"/>
    </cofactor>
    <text evidence="6">Binds 2 Zn(2+) ions per subunit.</text>
</comment>
<reference evidence="8 9" key="1">
    <citation type="submission" date="2020-08" db="EMBL/GenBank/DDBJ databases">
        <title>Genomic Encyclopedia of Type Strains, Phase IV (KMG-IV): sequencing the most valuable type-strain genomes for metagenomic binning, comparative biology and taxonomic classification.</title>
        <authorList>
            <person name="Goeker M."/>
        </authorList>
    </citation>
    <scope>NUCLEOTIDE SEQUENCE [LARGE SCALE GENOMIC DNA]</scope>
    <source>
        <strain evidence="8 9">DSM 14925</strain>
    </source>
</reference>
<dbReference type="SUPFAM" id="SSF51556">
    <property type="entry name" value="Metallo-dependent hydrolases"/>
    <property type="match status" value="1"/>
</dbReference>
<keyword evidence="5 6" id="KW-0665">Pyrimidine biosynthesis</keyword>
<dbReference type="EMBL" id="JACHHV010000004">
    <property type="protein sequence ID" value="MBB5887521.1"/>
    <property type="molecule type" value="Genomic_DNA"/>
</dbReference>
<dbReference type="NCBIfam" id="TIGR00857">
    <property type="entry name" value="pyrC_multi"/>
    <property type="match status" value="1"/>
</dbReference>
<feature type="binding site" evidence="6">
    <location>
        <begin position="64"/>
        <end position="66"/>
    </location>
    <ligand>
        <name>substrate</name>
    </ligand>
</feature>
<feature type="active site" evidence="6">
    <location>
        <position position="307"/>
    </location>
</feature>
<dbReference type="Proteomes" id="UP000562464">
    <property type="component" value="Unassembled WGS sequence"/>
</dbReference>
<dbReference type="GO" id="GO:0004038">
    <property type="term" value="F:allantoinase activity"/>
    <property type="evidence" value="ECO:0007669"/>
    <property type="project" value="TreeGrafter"/>
</dbReference>
<dbReference type="GO" id="GO:0044205">
    <property type="term" value="P:'de novo' UMP biosynthetic process"/>
    <property type="evidence" value="ECO:0007669"/>
    <property type="project" value="UniProtKB-UniRule"/>
</dbReference>
<keyword evidence="4 6" id="KW-0378">Hydrolase</keyword>
<dbReference type="GO" id="GO:0004151">
    <property type="term" value="F:dihydroorotase activity"/>
    <property type="evidence" value="ECO:0007669"/>
    <property type="project" value="UniProtKB-UniRule"/>
</dbReference>
<comment type="similarity">
    <text evidence="2 6">Belongs to the metallo-dependent hydrolases superfamily. DHOase family. Class I DHOase subfamily.</text>
</comment>
<dbReference type="SUPFAM" id="SSF51338">
    <property type="entry name" value="Composite domain of metallo-dependent hydrolases"/>
    <property type="match status" value="1"/>
</dbReference>
<evidence type="ECO:0000256" key="6">
    <source>
        <dbReference type="HAMAP-Rule" id="MF_00220"/>
    </source>
</evidence>
<keyword evidence="9" id="KW-1185">Reference proteome</keyword>
<feature type="binding site" evidence="6">
    <location>
        <position position="280"/>
    </location>
    <ligand>
        <name>substrate</name>
    </ligand>
</feature>
<feature type="binding site" evidence="6">
    <location>
        <begin position="325"/>
        <end position="326"/>
    </location>
    <ligand>
        <name>substrate</name>
    </ligand>
</feature>
<accession>A0A841C7I9</accession>
<dbReference type="InterPro" id="IPR011059">
    <property type="entry name" value="Metal-dep_hydrolase_composite"/>
</dbReference>
<organism evidence="8 9">
    <name type="scientific">Lactovum miscens</name>
    <dbReference type="NCBI Taxonomy" id="190387"/>
    <lineage>
        <taxon>Bacteria</taxon>
        <taxon>Bacillati</taxon>
        <taxon>Bacillota</taxon>
        <taxon>Bacilli</taxon>
        <taxon>Lactobacillales</taxon>
        <taxon>Streptococcaceae</taxon>
        <taxon>Lactovum</taxon>
    </lineage>
</organism>
<dbReference type="InterPro" id="IPR004722">
    <property type="entry name" value="DHOase"/>
</dbReference>
<keyword evidence="3 6" id="KW-0479">Metal-binding</keyword>
<feature type="binding site" evidence="6">
    <location>
        <position position="311"/>
    </location>
    <ligand>
        <name>substrate</name>
    </ligand>
</feature>
<dbReference type="UniPathway" id="UPA00070">
    <property type="reaction ID" value="UER00117"/>
</dbReference>
<dbReference type="EC" id="3.5.2.3" evidence="6"/>
<dbReference type="InterPro" id="IPR024403">
    <property type="entry name" value="DHOase_cat"/>
</dbReference>
<feature type="binding site" evidence="6">
    <location>
        <position position="307"/>
    </location>
    <ligand>
        <name>Zn(2+)</name>
        <dbReference type="ChEBI" id="CHEBI:29105"/>
        <label>1</label>
    </ligand>
</feature>
<feature type="binding site" evidence="6">
    <location>
        <position position="62"/>
    </location>
    <ligand>
        <name>Zn(2+)</name>
        <dbReference type="ChEBI" id="CHEBI:29105"/>
        <label>1</label>
    </ligand>
</feature>
<dbReference type="PANTHER" id="PTHR43668">
    <property type="entry name" value="ALLANTOINASE"/>
    <property type="match status" value="1"/>
</dbReference>
<keyword evidence="6" id="KW-0862">Zinc</keyword>
<feature type="domain" description="Dihydroorotase catalytic" evidence="7">
    <location>
        <begin position="53"/>
        <end position="240"/>
    </location>
</feature>
<dbReference type="InterPro" id="IPR050138">
    <property type="entry name" value="DHOase/Allantoinase_Hydrolase"/>
</dbReference>
<dbReference type="Pfam" id="PF12890">
    <property type="entry name" value="DHOase"/>
    <property type="match status" value="1"/>
</dbReference>
<evidence type="ECO:0000256" key="5">
    <source>
        <dbReference type="ARBA" id="ARBA00022975"/>
    </source>
</evidence>
<dbReference type="AlphaFoldDB" id="A0A841C7I9"/>
<feature type="binding site" evidence="6">
    <location>
        <position position="154"/>
    </location>
    <ligand>
        <name>Zn(2+)</name>
        <dbReference type="ChEBI" id="CHEBI:29105"/>
        <label>1</label>
    </ligand>
</feature>
<dbReference type="GO" id="GO:0006145">
    <property type="term" value="P:purine nucleobase catabolic process"/>
    <property type="evidence" value="ECO:0007669"/>
    <property type="project" value="TreeGrafter"/>
</dbReference>
<feature type="binding site" evidence="6">
    <location>
        <position position="234"/>
    </location>
    <ligand>
        <name>Zn(2+)</name>
        <dbReference type="ChEBI" id="CHEBI:29105"/>
        <label>2</label>
    </ligand>
</feature>
<proteinExistence type="inferred from homology"/>
<comment type="catalytic activity">
    <reaction evidence="6">
        <text>(S)-dihydroorotate + H2O = N-carbamoyl-L-aspartate + H(+)</text>
        <dbReference type="Rhea" id="RHEA:24296"/>
        <dbReference type="ChEBI" id="CHEBI:15377"/>
        <dbReference type="ChEBI" id="CHEBI:15378"/>
        <dbReference type="ChEBI" id="CHEBI:30864"/>
        <dbReference type="ChEBI" id="CHEBI:32814"/>
        <dbReference type="EC" id="3.5.2.3"/>
    </reaction>
</comment>
<evidence type="ECO:0000256" key="4">
    <source>
        <dbReference type="ARBA" id="ARBA00022801"/>
    </source>
</evidence>
<dbReference type="NCBIfam" id="NF006837">
    <property type="entry name" value="PRK09357.1-2"/>
    <property type="match status" value="1"/>
</dbReference>
<evidence type="ECO:0000259" key="7">
    <source>
        <dbReference type="Pfam" id="PF12890"/>
    </source>
</evidence>
<dbReference type="Gene3D" id="3.20.20.140">
    <property type="entry name" value="Metal-dependent hydrolases"/>
    <property type="match status" value="1"/>
</dbReference>
<protein>
    <recommendedName>
        <fullName evidence="6">Dihydroorotase</fullName>
        <shortName evidence="6">DHOase</shortName>
        <ecNumber evidence="6">3.5.2.3</ecNumber>
    </recommendedName>
</protein>
<dbReference type="PROSITE" id="PS00482">
    <property type="entry name" value="DIHYDROOROTASE_1"/>
    <property type="match status" value="1"/>
</dbReference>